<evidence type="ECO:0000256" key="6">
    <source>
        <dbReference type="PROSITE-ProRule" id="PRU00169"/>
    </source>
</evidence>
<dbReference type="GO" id="GO:0005829">
    <property type="term" value="C:cytosol"/>
    <property type="evidence" value="ECO:0007669"/>
    <property type="project" value="TreeGrafter"/>
</dbReference>
<reference evidence="8 9" key="1">
    <citation type="submission" date="2016-10" db="EMBL/GenBank/DDBJ databases">
        <authorList>
            <person name="de Groot N.N."/>
        </authorList>
    </citation>
    <scope>NUCLEOTIDE SEQUENCE [LARGE SCALE GENOMIC DNA]</scope>
    <source>
        <strain evidence="8 9">DSM 22012</strain>
    </source>
</reference>
<dbReference type="CDD" id="cd19920">
    <property type="entry name" value="REC_PA4781-like"/>
    <property type="match status" value="1"/>
</dbReference>
<keyword evidence="5" id="KW-0804">Transcription</keyword>
<keyword evidence="4" id="KW-0238">DNA-binding</keyword>
<evidence type="ECO:0000256" key="4">
    <source>
        <dbReference type="ARBA" id="ARBA00023125"/>
    </source>
</evidence>
<keyword evidence="1 6" id="KW-0597">Phosphoprotein</keyword>
<dbReference type="Proteomes" id="UP000236745">
    <property type="component" value="Unassembled WGS sequence"/>
</dbReference>
<dbReference type="AlphaFoldDB" id="A0A1H5VP95"/>
<dbReference type="PANTHER" id="PTHR48111">
    <property type="entry name" value="REGULATOR OF RPOS"/>
    <property type="match status" value="1"/>
</dbReference>
<accession>A0A1H5VP95</accession>
<gene>
    <name evidence="8" type="ORF">SAMN05444390_101796</name>
</gene>
<dbReference type="SUPFAM" id="SSF52172">
    <property type="entry name" value="CheY-like"/>
    <property type="match status" value="1"/>
</dbReference>
<dbReference type="SMART" id="SM00448">
    <property type="entry name" value="REC"/>
    <property type="match status" value="1"/>
</dbReference>
<dbReference type="Gene3D" id="3.40.50.2300">
    <property type="match status" value="1"/>
</dbReference>
<evidence type="ECO:0000256" key="3">
    <source>
        <dbReference type="ARBA" id="ARBA00023015"/>
    </source>
</evidence>
<dbReference type="OrthoDB" id="8874570at2"/>
<dbReference type="InterPro" id="IPR011006">
    <property type="entry name" value="CheY-like_superfamily"/>
</dbReference>
<keyword evidence="9" id="KW-1185">Reference proteome</keyword>
<dbReference type="GO" id="GO:0006355">
    <property type="term" value="P:regulation of DNA-templated transcription"/>
    <property type="evidence" value="ECO:0007669"/>
    <property type="project" value="TreeGrafter"/>
</dbReference>
<dbReference type="PANTHER" id="PTHR48111:SF1">
    <property type="entry name" value="TWO-COMPONENT RESPONSE REGULATOR ORR33"/>
    <property type="match status" value="1"/>
</dbReference>
<dbReference type="InterPro" id="IPR001789">
    <property type="entry name" value="Sig_transdc_resp-reg_receiver"/>
</dbReference>
<protein>
    <submittedName>
        <fullName evidence="8">Response regulator c-di-GMP phosphodiesterase, RpfG family, contains REC and HD-GYP domains</fullName>
    </submittedName>
</protein>
<dbReference type="Pfam" id="PF00072">
    <property type="entry name" value="Response_reg"/>
    <property type="match status" value="1"/>
</dbReference>
<organism evidence="8 9">
    <name type="scientific">Marinobacterium lutimaris</name>
    <dbReference type="NCBI Taxonomy" id="568106"/>
    <lineage>
        <taxon>Bacteria</taxon>
        <taxon>Pseudomonadati</taxon>
        <taxon>Pseudomonadota</taxon>
        <taxon>Gammaproteobacteria</taxon>
        <taxon>Oceanospirillales</taxon>
        <taxon>Oceanospirillaceae</taxon>
        <taxon>Marinobacterium</taxon>
    </lineage>
</organism>
<feature type="modified residue" description="4-aspartylphosphate" evidence="6">
    <location>
        <position position="55"/>
    </location>
</feature>
<keyword evidence="2" id="KW-0902">Two-component regulatory system</keyword>
<dbReference type="GO" id="GO:0032993">
    <property type="term" value="C:protein-DNA complex"/>
    <property type="evidence" value="ECO:0007669"/>
    <property type="project" value="TreeGrafter"/>
</dbReference>
<dbReference type="Gene3D" id="1.10.3210.10">
    <property type="entry name" value="Hypothetical protein af1432"/>
    <property type="match status" value="1"/>
</dbReference>
<dbReference type="PROSITE" id="PS50110">
    <property type="entry name" value="RESPONSE_REGULATORY"/>
    <property type="match status" value="1"/>
</dbReference>
<dbReference type="GO" id="GO:0000156">
    <property type="term" value="F:phosphorelay response regulator activity"/>
    <property type="evidence" value="ECO:0007669"/>
    <property type="project" value="TreeGrafter"/>
</dbReference>
<sequence length="377" mass="41802">MEVQKTVLIVDDTPANVSLLNEILKRQFKTKIATSGEKALKLARANPKPDLILLDIMMPGMDGYTVCKTLKSAARTREIPIIFVTALGEVADETRGLNLGAVDYIIKPFSPPIVLARVRTHLELSETREKLSDSLQKTLLGSVRILTDLLAVSNPEAFSRALRLKSIVHDLALRLGAKDAWKYEVAASLSQLGCMFLPPELMHKINNNLPLSESELALYRTYPQRSCELLLNIPHLEESAEIIRRLKLFESVELFDFRGDTLVGNALLQGAIYFDEQLGQGADPDEVIDSMRPHFPSPMLSSLQQISASTQTEEAAAITLKDLEEGMVLAEDLVSDTGSVIVPKGTTLTETVVRKLKSSWKERLHDLIKIRHPATES</sequence>
<name>A0A1H5VP95_9GAMM</name>
<evidence type="ECO:0000256" key="5">
    <source>
        <dbReference type="ARBA" id="ARBA00023163"/>
    </source>
</evidence>
<evidence type="ECO:0000256" key="2">
    <source>
        <dbReference type="ARBA" id="ARBA00023012"/>
    </source>
</evidence>
<evidence type="ECO:0000256" key="1">
    <source>
        <dbReference type="ARBA" id="ARBA00022553"/>
    </source>
</evidence>
<feature type="domain" description="Response regulatory" evidence="7">
    <location>
        <begin position="6"/>
        <end position="122"/>
    </location>
</feature>
<dbReference type="Pfam" id="PF13487">
    <property type="entry name" value="HD_5"/>
    <property type="match status" value="1"/>
</dbReference>
<dbReference type="EMBL" id="FNVQ01000001">
    <property type="protein sequence ID" value="SEF89040.1"/>
    <property type="molecule type" value="Genomic_DNA"/>
</dbReference>
<dbReference type="GO" id="GO:0000976">
    <property type="term" value="F:transcription cis-regulatory region binding"/>
    <property type="evidence" value="ECO:0007669"/>
    <property type="project" value="TreeGrafter"/>
</dbReference>
<dbReference type="InterPro" id="IPR039420">
    <property type="entry name" value="WalR-like"/>
</dbReference>
<evidence type="ECO:0000259" key="7">
    <source>
        <dbReference type="PROSITE" id="PS50110"/>
    </source>
</evidence>
<evidence type="ECO:0000313" key="8">
    <source>
        <dbReference type="EMBL" id="SEF89040.1"/>
    </source>
</evidence>
<proteinExistence type="predicted"/>
<evidence type="ECO:0000313" key="9">
    <source>
        <dbReference type="Proteomes" id="UP000236745"/>
    </source>
</evidence>
<keyword evidence="3" id="KW-0805">Transcription regulation</keyword>
<dbReference type="RefSeq" id="WP_104001752.1">
    <property type="nucleotide sequence ID" value="NZ_FNVQ01000001.1"/>
</dbReference>